<dbReference type="InterPro" id="IPR043148">
    <property type="entry name" value="TagF_C"/>
</dbReference>
<evidence type="ECO:0000256" key="4">
    <source>
        <dbReference type="ARBA" id="ARBA00022679"/>
    </source>
</evidence>
<dbReference type="GO" id="GO:0047355">
    <property type="term" value="F:CDP-glycerol glycerophosphotransferase activity"/>
    <property type="evidence" value="ECO:0007669"/>
    <property type="project" value="UniProtKB-EC"/>
</dbReference>
<evidence type="ECO:0000256" key="2">
    <source>
        <dbReference type="ARBA" id="ARBA00010488"/>
    </source>
</evidence>
<dbReference type="GO" id="GO:0005886">
    <property type="term" value="C:plasma membrane"/>
    <property type="evidence" value="ECO:0007669"/>
    <property type="project" value="UniProtKB-SubCell"/>
</dbReference>
<dbReference type="RefSeq" id="WP_183592679.1">
    <property type="nucleotide sequence ID" value="NZ_JACHWR010000002.1"/>
</dbReference>
<evidence type="ECO:0000256" key="3">
    <source>
        <dbReference type="ARBA" id="ARBA00022475"/>
    </source>
</evidence>
<evidence type="ECO:0000256" key="5">
    <source>
        <dbReference type="ARBA" id="ARBA00022944"/>
    </source>
</evidence>
<dbReference type="PANTHER" id="PTHR37316:SF3">
    <property type="entry name" value="TEICHOIC ACID GLYCEROL-PHOSPHATE TRANSFERASE"/>
    <property type="match status" value="1"/>
</dbReference>
<dbReference type="Gene3D" id="3.90.550.10">
    <property type="entry name" value="Spore Coat Polysaccharide Biosynthesis Protein SpsA, Chain A"/>
    <property type="match status" value="1"/>
</dbReference>
<evidence type="ECO:0000313" key="9">
    <source>
        <dbReference type="Proteomes" id="UP000589626"/>
    </source>
</evidence>
<comment type="subcellular location">
    <subcellularLocation>
        <location evidence="1">Cell membrane</location>
        <topology evidence="1">Peripheral membrane protein</topology>
    </subcellularLocation>
</comment>
<dbReference type="EMBL" id="JACHWR010000002">
    <property type="protein sequence ID" value="MBB3042742.1"/>
    <property type="molecule type" value="Genomic_DNA"/>
</dbReference>
<dbReference type="InterPro" id="IPR051612">
    <property type="entry name" value="Teichoic_Acid_Biosynth"/>
</dbReference>
<accession>A0A7W4VVX8</accession>
<reference evidence="8 9" key="1">
    <citation type="submission" date="2020-08" db="EMBL/GenBank/DDBJ databases">
        <title>Sequencing the genomes of 1000 actinobacteria strains.</title>
        <authorList>
            <person name="Klenk H.-P."/>
        </authorList>
    </citation>
    <scope>NUCLEOTIDE SEQUENCE [LARGE SCALE GENOMIC DNA]</scope>
    <source>
        <strain evidence="8 9">DSM 105498</strain>
    </source>
</reference>
<dbReference type="SUPFAM" id="SSF53756">
    <property type="entry name" value="UDP-Glycosyltransferase/glycogen phosphorylase"/>
    <property type="match status" value="1"/>
</dbReference>
<dbReference type="Pfam" id="PF04464">
    <property type="entry name" value="Glyphos_transf"/>
    <property type="match status" value="1"/>
</dbReference>
<dbReference type="InterPro" id="IPR007554">
    <property type="entry name" value="Glycerophosphate_synth"/>
</dbReference>
<comment type="caution">
    <text evidence="8">The sequence shown here is derived from an EMBL/GenBank/DDBJ whole genome shotgun (WGS) entry which is preliminary data.</text>
</comment>
<keyword evidence="4 8" id="KW-0808">Transferase</keyword>
<name>A0A7W4VVX8_9ACTN</name>
<proteinExistence type="inferred from homology"/>
<keyword evidence="9" id="KW-1185">Reference proteome</keyword>
<dbReference type="InterPro" id="IPR001173">
    <property type="entry name" value="Glyco_trans_2-like"/>
</dbReference>
<evidence type="ECO:0000259" key="7">
    <source>
        <dbReference type="Pfam" id="PF00535"/>
    </source>
</evidence>
<dbReference type="EC" id="2.7.8.12" evidence="8"/>
<dbReference type="CDD" id="cd00761">
    <property type="entry name" value="Glyco_tranf_GTA_type"/>
    <property type="match status" value="1"/>
</dbReference>
<protein>
    <submittedName>
        <fullName evidence="8">CDP-glycerol glycerophosphotransferase</fullName>
        <ecNumber evidence="8">2.7.8.12</ecNumber>
    </submittedName>
</protein>
<dbReference type="Proteomes" id="UP000589626">
    <property type="component" value="Unassembled WGS sequence"/>
</dbReference>
<dbReference type="Pfam" id="PF00535">
    <property type="entry name" value="Glycos_transf_2"/>
    <property type="match status" value="1"/>
</dbReference>
<keyword evidence="6" id="KW-0472">Membrane</keyword>
<organism evidence="8 9">
    <name type="scientific">Nocardioides soli</name>
    <dbReference type="NCBI Taxonomy" id="1036020"/>
    <lineage>
        <taxon>Bacteria</taxon>
        <taxon>Bacillati</taxon>
        <taxon>Actinomycetota</taxon>
        <taxon>Actinomycetes</taxon>
        <taxon>Propionibacteriales</taxon>
        <taxon>Nocardioidaceae</taxon>
        <taxon>Nocardioides</taxon>
    </lineage>
</organism>
<dbReference type="InterPro" id="IPR043149">
    <property type="entry name" value="TagF_N"/>
</dbReference>
<gene>
    <name evidence="8" type="ORF">FHU40_002560</name>
</gene>
<dbReference type="GO" id="GO:0019350">
    <property type="term" value="P:teichoic acid biosynthetic process"/>
    <property type="evidence" value="ECO:0007669"/>
    <property type="project" value="UniProtKB-KW"/>
</dbReference>
<evidence type="ECO:0000256" key="1">
    <source>
        <dbReference type="ARBA" id="ARBA00004202"/>
    </source>
</evidence>
<sequence length="1195" mass="134680">MSRLAARRHQATVLARRVARRAARTRLGRRIRPPRVSVIVPFYNVESYIAECLDSIVAQEFTDFEVLLVDDGSPDGSRAIAERYAARDARFRIVTRENGGLGAARNTGVRAARGRFLTFVDSDDKLTPGALRRLHDSAVRTGSDIVAGAVDRFNVAKDWWPTWVPEVHDDVRERVTIEQYPALLRNLYTWNKLFRRDFWDAQDLWFREGVAYEDQPIVTQLLARAAAIDVIPDHVYRYRARDDLSSISQQTASIKDLRDRIAAWRTSRDVLTRELTPELYDEWRLTLFQVHFHWYLTSPGTVDDDYWSELVAAIRELAEGAPEWVWDQTLPNRRLLVELAIQDRRADLQELVRRKVQNLPPWPSRLRDDGVLLELPLLGDPTLPDELFVIHPDQLQLWHHVENFHWETDADGQVVARITGRAYLGKVDLSSHEQRVAVVLRDDQTGEEHVSWSTETPESSFEPPMEDAWCDYNPGLFGVRVPIGRLATAARHGSSWTVQLRVEVGGLSVTRPVQRLLRSGAAGLVPAVLLTGGGRLLPEWQVNRVLRLTVDRTAAVVRDVELDGRTLRGTVVDTSGVTAIVLNDGNDRAVAPLAADGGFQVTLPRVPAPKPGAAVEWRLVAQRSAQSGEDAGRSDVVPTDDTYAYPAGVALAVDVRRDAALIVREFGAGVRVDTAELGADGVLRVSGRVVGRSASSLRIRARSKRSRAVGEFFPVTAGRFTAELELRHQVYRFGRWPLPLGDHDLAADLTVANGDVVRVPMQVSRRLNDVLPAPVRTEQIEGRVVRGPDSVVRVSILRPIGDGRGTYRQNRLRSAPPRTRLARGLLLRSYFGELATDNGLSIQRELRRRGSDLPVYWAVHDHSVVIPEGSIPVVVNSPQWYELVQSATYYVDNMYQPEWHRKPDGQVLVQTFHGYPFKQMGHTHWRNVQFSQARIDSYDERARQWDYLISPARYATPLLRRDFAYDGEVLEIGYPRNDVLRSSLAEPIREATRAALGIEPHQKAVLYAPTFRDYLSVDDNSAWWPDFLDFERAAAALGPDYVILIRGHAFNARSEHRLGSLRGCIDVTDYPEISDLYLAADAGVVDYSSLRFDFGVTGKPMVFQVPDLQRYQDTRGWLFDFEPTAPGPLVATTDEVTDQLRDLDRLRAEHATAYEKFRADFLDLEDGRAGARFVDAVMVPRGDAPPDPGPEKETR</sequence>
<evidence type="ECO:0000313" key="8">
    <source>
        <dbReference type="EMBL" id="MBB3042742.1"/>
    </source>
</evidence>
<dbReference type="Gene3D" id="3.40.50.12580">
    <property type="match status" value="1"/>
</dbReference>
<evidence type="ECO:0000256" key="6">
    <source>
        <dbReference type="ARBA" id="ARBA00023136"/>
    </source>
</evidence>
<comment type="similarity">
    <text evidence="2">Belongs to the CDP-glycerol glycerophosphotransferase family.</text>
</comment>
<keyword evidence="5" id="KW-0777">Teichoic acid biosynthesis</keyword>
<dbReference type="SUPFAM" id="SSF53448">
    <property type="entry name" value="Nucleotide-diphospho-sugar transferases"/>
    <property type="match status" value="1"/>
</dbReference>
<dbReference type="InterPro" id="IPR029044">
    <property type="entry name" value="Nucleotide-diphossugar_trans"/>
</dbReference>
<feature type="domain" description="Glycosyltransferase 2-like" evidence="7">
    <location>
        <begin position="37"/>
        <end position="161"/>
    </location>
</feature>
<dbReference type="AlphaFoldDB" id="A0A7W4VVX8"/>
<keyword evidence="3" id="KW-1003">Cell membrane</keyword>
<dbReference type="PANTHER" id="PTHR37316">
    <property type="entry name" value="TEICHOIC ACID GLYCEROL-PHOSPHATE PRIMASE"/>
    <property type="match status" value="1"/>
</dbReference>
<dbReference type="Gene3D" id="3.40.50.11820">
    <property type="match status" value="1"/>
</dbReference>